<keyword evidence="7" id="KW-1185">Reference proteome</keyword>
<name>A0A0B5ELY1_STRA4</name>
<evidence type="ECO:0000256" key="1">
    <source>
        <dbReference type="ARBA" id="ARBA00001974"/>
    </source>
</evidence>
<feature type="binding site" evidence="4">
    <location>
        <position position="66"/>
    </location>
    <ligand>
        <name>FAD</name>
        <dbReference type="ChEBI" id="CHEBI:57692"/>
    </ligand>
</feature>
<evidence type="ECO:0000259" key="5">
    <source>
        <dbReference type="Pfam" id="PF01593"/>
    </source>
</evidence>
<dbReference type="PRINTS" id="PR00757">
    <property type="entry name" value="AMINEOXDASEF"/>
</dbReference>
<accession>A0A0B5ELY1</accession>
<evidence type="ECO:0000256" key="2">
    <source>
        <dbReference type="ARBA" id="ARBA00005995"/>
    </source>
</evidence>
<feature type="domain" description="Amine oxidase" evidence="5">
    <location>
        <begin position="66"/>
        <end position="478"/>
    </location>
</feature>
<organism evidence="6 7">
    <name type="scientific">Streptomyces albus (strain ATCC 21838 / DSM 41398 / FERM P-419 / JCM 4703 / NBRC 107858)</name>
    <dbReference type="NCBI Taxonomy" id="1081613"/>
    <lineage>
        <taxon>Bacteria</taxon>
        <taxon>Bacillati</taxon>
        <taxon>Actinomycetota</taxon>
        <taxon>Actinomycetes</taxon>
        <taxon>Kitasatosporales</taxon>
        <taxon>Streptomycetaceae</taxon>
        <taxon>Streptomyces</taxon>
    </lineage>
</organism>
<comment type="similarity">
    <text evidence="2">Belongs to the flavin monoamine oxidase family.</text>
</comment>
<dbReference type="GO" id="GO:0016491">
    <property type="term" value="F:oxidoreductase activity"/>
    <property type="evidence" value="ECO:0007669"/>
    <property type="project" value="UniProtKB-KW"/>
</dbReference>
<proteinExistence type="inferred from homology"/>
<dbReference type="AlphaFoldDB" id="A0A0B5ELY1"/>
<dbReference type="PANTHER" id="PTHR43563">
    <property type="entry name" value="AMINE OXIDASE"/>
    <property type="match status" value="1"/>
</dbReference>
<keyword evidence="3" id="KW-0560">Oxidoreductase</keyword>
<evidence type="ECO:0000313" key="6">
    <source>
        <dbReference type="EMBL" id="AJE82589.1"/>
    </source>
</evidence>
<evidence type="ECO:0000256" key="4">
    <source>
        <dbReference type="PIRSR" id="PIRSR601613-1"/>
    </source>
</evidence>
<dbReference type="Gene3D" id="3.50.50.60">
    <property type="entry name" value="FAD/NAD(P)-binding domain"/>
    <property type="match status" value="2"/>
</dbReference>
<dbReference type="InterPro" id="IPR001613">
    <property type="entry name" value="Flavin_amine_oxidase"/>
</dbReference>
<dbReference type="Pfam" id="PF01593">
    <property type="entry name" value="Amino_oxidase"/>
    <property type="match status" value="1"/>
</dbReference>
<dbReference type="InterPro" id="IPR050703">
    <property type="entry name" value="Flavin_MAO"/>
</dbReference>
<dbReference type="KEGG" id="sals:SLNWT_2213"/>
<sequence>MNTQHGTRTEAVGARRPSRRTLLKAAGATALAAGPAAAGSAAAAAPSGDRATEEEYDVLVVGAGYTGVTAARELRARGKRVLVLEARDRIGGRTWGTAFAGHQVEMGGTWVEPAQPHIGAELKRYGIALEEERPVDRVFLPTPEGPGEFTPEDGFGRIGTLLERLFEGSEEYFAKPFEPLHRADLLQRLDTLSLRDRLDELGLTEAEELLINGQTSVYSGGSSGRGALTMLAHWWSLAGWSNEGWNDTQRYRMKTGTVGLLHRMLDEARPTVRLNSPVTSVTDTGTRVHVTLRTGEQFSAPHAVVTVPVNVLSTIAFTPALPAALTTAASQGIAVPNATKLYIHARGSAAGRFYGQGAEGGTAIPMMMPFEETPEGLLYMAFSTDTALDPTDTAQVAQAVRALGAELDVLGVYAHDWGRDPYARGGWAFRRPRQLTSLYPAVHEPSGRLFFASGDLADGWSGFLDGAVESGLRAAAQVAAAR</sequence>
<feature type="binding site" evidence="4">
    <location>
        <position position="278"/>
    </location>
    <ligand>
        <name>FAD</name>
        <dbReference type="ChEBI" id="CHEBI:57692"/>
    </ligand>
</feature>
<feature type="binding site" evidence="4">
    <location>
        <begin position="85"/>
        <end position="86"/>
    </location>
    <ligand>
        <name>FAD</name>
        <dbReference type="ChEBI" id="CHEBI:57692"/>
    </ligand>
</feature>
<dbReference type="Gene3D" id="3.90.660.10">
    <property type="match status" value="2"/>
</dbReference>
<evidence type="ECO:0000256" key="3">
    <source>
        <dbReference type="ARBA" id="ARBA00023002"/>
    </source>
</evidence>
<dbReference type="InterPro" id="IPR036188">
    <property type="entry name" value="FAD/NAD-bd_sf"/>
</dbReference>
<comment type="cofactor">
    <cofactor evidence="1">
        <name>FAD</name>
        <dbReference type="ChEBI" id="CHEBI:57692"/>
    </cofactor>
</comment>
<protein>
    <submittedName>
        <fullName evidence="6">Monoamine oxidase</fullName>
    </submittedName>
</protein>
<dbReference type="InterPro" id="IPR002937">
    <property type="entry name" value="Amino_oxidase"/>
</dbReference>
<dbReference type="PROSITE" id="PS51318">
    <property type="entry name" value="TAT"/>
    <property type="match status" value="1"/>
</dbReference>
<reference evidence="6 7" key="1">
    <citation type="submission" date="2015-01" db="EMBL/GenBank/DDBJ databases">
        <title>Enhanced salinomycin production by adjusting the supply of polyketide extender units in Streptomyce albus DSM 41398.</title>
        <authorList>
            <person name="Lu C."/>
        </authorList>
    </citation>
    <scope>NUCLEOTIDE SEQUENCE [LARGE SCALE GENOMIC DNA]</scope>
    <source>
        <strain evidence="7">ATCC 21838 / DSM 41398 / FERM P-419 / JCM 4703 / NBRC 107858</strain>
    </source>
</reference>
<dbReference type="Proteomes" id="UP000031523">
    <property type="component" value="Chromosome"/>
</dbReference>
<dbReference type="PANTHER" id="PTHR43563:SF1">
    <property type="entry name" value="AMINE OXIDASE [FLAVIN-CONTAINING] B"/>
    <property type="match status" value="1"/>
</dbReference>
<dbReference type="SUPFAM" id="SSF51905">
    <property type="entry name" value="FAD/NAD(P)-binding domain"/>
    <property type="match status" value="1"/>
</dbReference>
<gene>
    <name evidence="6" type="ORF">SLNWT_2213</name>
</gene>
<dbReference type="EMBL" id="CP010519">
    <property type="protein sequence ID" value="AJE82589.1"/>
    <property type="molecule type" value="Genomic_DNA"/>
</dbReference>
<evidence type="ECO:0000313" key="7">
    <source>
        <dbReference type="Proteomes" id="UP000031523"/>
    </source>
</evidence>
<dbReference type="InterPro" id="IPR006311">
    <property type="entry name" value="TAT_signal"/>
</dbReference>